<keyword evidence="6 9" id="KW-1133">Transmembrane helix</keyword>
<feature type="non-terminal residue" evidence="10">
    <location>
        <position position="1"/>
    </location>
</feature>
<feature type="transmembrane region" description="Helical" evidence="9">
    <location>
        <begin position="262"/>
        <end position="280"/>
    </location>
</feature>
<evidence type="ECO:0000313" key="10">
    <source>
        <dbReference type="EMBL" id="KNG89109.1"/>
    </source>
</evidence>
<feature type="transmembrane region" description="Helical" evidence="9">
    <location>
        <begin position="130"/>
        <end position="150"/>
    </location>
</feature>
<dbReference type="PANTHER" id="PTHR14233:SF4">
    <property type="entry name" value="SOLUTE CARRIER FAMILY 35 MEMBER F2"/>
    <property type="match status" value="1"/>
</dbReference>
<evidence type="ECO:0000256" key="6">
    <source>
        <dbReference type="ARBA" id="ARBA00022989"/>
    </source>
</evidence>
<feature type="transmembrane region" description="Helical" evidence="9">
    <location>
        <begin position="362"/>
        <end position="384"/>
    </location>
</feature>
<keyword evidence="4 9" id="KW-0812">Transmembrane</keyword>
<feature type="region of interest" description="Disordered" evidence="8">
    <location>
        <begin position="477"/>
        <end position="499"/>
    </location>
</feature>
<dbReference type="PANTHER" id="PTHR14233">
    <property type="entry name" value="DUF914-RELATED"/>
    <property type="match status" value="1"/>
</dbReference>
<dbReference type="GO" id="GO:0016020">
    <property type="term" value="C:membrane"/>
    <property type="evidence" value="ECO:0007669"/>
    <property type="project" value="UniProtKB-SubCell"/>
</dbReference>
<dbReference type="InterPro" id="IPR052221">
    <property type="entry name" value="SLC35F_Transporter"/>
</dbReference>
<dbReference type="Proteomes" id="UP000037505">
    <property type="component" value="Unassembled WGS sequence"/>
</dbReference>
<dbReference type="GO" id="GO:0022857">
    <property type="term" value="F:transmembrane transporter activity"/>
    <property type="evidence" value="ECO:0007669"/>
    <property type="project" value="InterPro"/>
</dbReference>
<reference evidence="10 11" key="1">
    <citation type="submission" date="2014-06" db="EMBL/GenBank/DDBJ databases">
        <title>The Genome of the Aflatoxigenic Filamentous Fungus Aspergillus nomius.</title>
        <authorList>
            <person name="Moore M.G."/>
            <person name="Shannon B.M."/>
            <person name="Brian M.M."/>
        </authorList>
    </citation>
    <scope>NUCLEOTIDE SEQUENCE [LARGE SCALE GENOMIC DNA]</scope>
    <source>
        <strain evidence="10 11">NRRL 13137</strain>
    </source>
</reference>
<evidence type="ECO:0000256" key="9">
    <source>
        <dbReference type="SAM" id="Phobius"/>
    </source>
</evidence>
<feature type="transmembrane region" description="Helical" evidence="9">
    <location>
        <begin position="210"/>
        <end position="228"/>
    </location>
</feature>
<feature type="transmembrane region" description="Helical" evidence="9">
    <location>
        <begin position="170"/>
        <end position="189"/>
    </location>
</feature>
<keyword evidence="7 9" id="KW-0472">Membrane</keyword>
<dbReference type="InterPro" id="IPR009262">
    <property type="entry name" value="SLC35_F1/F2/F6"/>
</dbReference>
<comment type="caution">
    <text evidence="10">The sequence shown here is derived from an EMBL/GenBank/DDBJ whole genome shotgun (WGS) entry which is preliminary data.</text>
</comment>
<feature type="transmembrane region" description="Helical" evidence="9">
    <location>
        <begin position="391"/>
        <end position="411"/>
    </location>
</feature>
<keyword evidence="11" id="KW-1185">Reference proteome</keyword>
<comment type="subcellular location">
    <subcellularLocation>
        <location evidence="1">Endoplasmic reticulum membrane</location>
        <topology evidence="1">Multi-pass membrane protein</topology>
    </subcellularLocation>
</comment>
<dbReference type="SUPFAM" id="SSF103481">
    <property type="entry name" value="Multidrug resistance efflux transporter EmrE"/>
    <property type="match status" value="1"/>
</dbReference>
<gene>
    <name evidence="10" type="ORF">ANOM_003440</name>
</gene>
<comment type="similarity">
    <text evidence="2">Belongs to the SLC35F solute transporter family.</text>
</comment>
<evidence type="ECO:0000256" key="8">
    <source>
        <dbReference type="SAM" id="MobiDB-lite"/>
    </source>
</evidence>
<keyword evidence="3" id="KW-0813">Transport</keyword>
<evidence type="ECO:0000256" key="7">
    <source>
        <dbReference type="ARBA" id="ARBA00023136"/>
    </source>
</evidence>
<evidence type="ECO:0000256" key="1">
    <source>
        <dbReference type="ARBA" id="ARBA00004477"/>
    </source>
</evidence>
<sequence>LCLHLFRVDTFRDHRRATSGSFALVQVFKSSHSRLSTHTPLSRPCENHSRQRLISPSQNYSDSQYAGLIMSDAKDQITVQASAATPHDNSSIAQFPKDGTSAGVDANVREADSASEEAPADQIDKKKKGFLAYFTTKEFYIILILGQILAITNTATSTFSTLLSDRGTSIPAFQTFFNYVLLNIMFTPYTMYRYGIKGWAQMVWKTGWKYIILAFCDVEGNYFIVLAYRYTTMLSAQLINFWAIAVVVIISFLFLRVRYHITQVLGILVCIGGMGVLIASDHITGTNGGDVSSGNQLKGDLFALLGATFYGLANTGEEYFVSTAPVYEVLGQMAFWGMIINGAQAGIFDRASFRTATWNSEVGGYLAGYTLCLTFFYCMAPLLFRLSSAAFFNISMLTMNFWGVIIGIKVFHYTIHFMYPIAFVLIIVGQLIYFLGRRVLGEARKPWLGKNQERGVSGLFTAKRMIDTEAVAPNHNPNFTTHDSATANNDPRTSHTSPV</sequence>
<dbReference type="STRING" id="1509407.A0A0L1JBH8"/>
<keyword evidence="5" id="KW-0256">Endoplasmic reticulum</keyword>
<feature type="transmembrane region" description="Helical" evidence="9">
    <location>
        <begin position="234"/>
        <end position="255"/>
    </location>
</feature>
<organism evidence="10 11">
    <name type="scientific">Aspergillus nomiae NRRL (strain ATCC 15546 / NRRL 13137 / CBS 260.88 / M93)</name>
    <dbReference type="NCBI Taxonomy" id="1509407"/>
    <lineage>
        <taxon>Eukaryota</taxon>
        <taxon>Fungi</taxon>
        <taxon>Dikarya</taxon>
        <taxon>Ascomycota</taxon>
        <taxon>Pezizomycotina</taxon>
        <taxon>Eurotiomycetes</taxon>
        <taxon>Eurotiomycetidae</taxon>
        <taxon>Eurotiales</taxon>
        <taxon>Aspergillaceae</taxon>
        <taxon>Aspergillus</taxon>
        <taxon>Aspergillus subgen. Circumdati</taxon>
    </lineage>
</organism>
<evidence type="ECO:0000256" key="3">
    <source>
        <dbReference type="ARBA" id="ARBA00022448"/>
    </source>
</evidence>
<evidence type="ECO:0000256" key="2">
    <source>
        <dbReference type="ARBA" id="ARBA00007863"/>
    </source>
</evidence>
<evidence type="ECO:0000313" key="11">
    <source>
        <dbReference type="Proteomes" id="UP000037505"/>
    </source>
</evidence>
<dbReference type="Pfam" id="PF06027">
    <property type="entry name" value="SLC35F"/>
    <property type="match status" value="1"/>
</dbReference>
<proteinExistence type="inferred from homology"/>
<evidence type="ECO:0000256" key="4">
    <source>
        <dbReference type="ARBA" id="ARBA00022692"/>
    </source>
</evidence>
<dbReference type="RefSeq" id="XP_015410032.1">
    <property type="nucleotide sequence ID" value="XM_015548697.1"/>
</dbReference>
<evidence type="ECO:0000256" key="5">
    <source>
        <dbReference type="ARBA" id="ARBA00022824"/>
    </source>
</evidence>
<dbReference type="GeneID" id="26805244"/>
<name>A0A0L1JBH8_ASPN3</name>
<dbReference type="AlphaFoldDB" id="A0A0L1JBH8"/>
<accession>A0A0L1JBH8</accession>
<dbReference type="OrthoDB" id="429955at2759"/>
<protein>
    <submittedName>
        <fullName evidence="10">DUF914 domain membrane protein</fullName>
    </submittedName>
</protein>
<dbReference type="InterPro" id="IPR037185">
    <property type="entry name" value="EmrE-like"/>
</dbReference>
<dbReference type="EMBL" id="JNOM01000038">
    <property type="protein sequence ID" value="KNG89109.1"/>
    <property type="molecule type" value="Genomic_DNA"/>
</dbReference>
<feature type="transmembrane region" description="Helical" evidence="9">
    <location>
        <begin position="417"/>
        <end position="436"/>
    </location>
</feature>